<dbReference type="EMBL" id="QLTK01000011">
    <property type="protein sequence ID" value="RAS28757.1"/>
    <property type="molecule type" value="Genomic_DNA"/>
</dbReference>
<feature type="transmembrane region" description="Helical" evidence="8">
    <location>
        <begin position="26"/>
        <end position="43"/>
    </location>
</feature>
<dbReference type="PIRSF" id="PIRSF002746">
    <property type="entry name" value="Gluconate_transporter"/>
    <property type="match status" value="1"/>
</dbReference>
<organism evidence="9 10">
    <name type="scientific">Paraburkholderia bryophila</name>
    <dbReference type="NCBI Taxonomy" id="420952"/>
    <lineage>
        <taxon>Bacteria</taxon>
        <taxon>Pseudomonadati</taxon>
        <taxon>Pseudomonadota</taxon>
        <taxon>Betaproteobacteria</taxon>
        <taxon>Burkholderiales</taxon>
        <taxon>Burkholderiaceae</taxon>
        <taxon>Paraburkholderia</taxon>
    </lineage>
</organism>
<dbReference type="AlphaFoldDB" id="A0A329C3W2"/>
<feature type="transmembrane region" description="Helical" evidence="8">
    <location>
        <begin position="249"/>
        <end position="269"/>
    </location>
</feature>
<feature type="transmembrane region" description="Helical" evidence="8">
    <location>
        <begin position="120"/>
        <end position="153"/>
    </location>
</feature>
<dbReference type="PANTHER" id="PTHR30354:SF22">
    <property type="entry name" value="HIGH-AFFINITY GLUCONATE TRANSPORTER"/>
    <property type="match status" value="1"/>
</dbReference>
<feature type="transmembrane region" description="Helical" evidence="8">
    <location>
        <begin position="198"/>
        <end position="220"/>
    </location>
</feature>
<dbReference type="GO" id="GO:0005886">
    <property type="term" value="C:plasma membrane"/>
    <property type="evidence" value="ECO:0007669"/>
    <property type="project" value="UniProtKB-SubCell"/>
</dbReference>
<evidence type="ECO:0000256" key="2">
    <source>
        <dbReference type="ARBA" id="ARBA00022448"/>
    </source>
</evidence>
<comment type="caution">
    <text evidence="9">The sequence shown here is derived from an EMBL/GenBank/DDBJ whole genome shotgun (WGS) entry which is preliminary data.</text>
</comment>
<dbReference type="Proteomes" id="UP000248918">
    <property type="component" value="Unassembled WGS sequence"/>
</dbReference>
<keyword evidence="6 8" id="KW-0472">Membrane</keyword>
<dbReference type="PANTHER" id="PTHR30354">
    <property type="entry name" value="GNT FAMILY GLUCONATE TRANSPORTER"/>
    <property type="match status" value="1"/>
</dbReference>
<feature type="transmembrane region" description="Helical" evidence="8">
    <location>
        <begin position="49"/>
        <end position="67"/>
    </location>
</feature>
<evidence type="ECO:0000256" key="4">
    <source>
        <dbReference type="ARBA" id="ARBA00022692"/>
    </source>
</evidence>
<feature type="transmembrane region" description="Helical" evidence="8">
    <location>
        <begin position="79"/>
        <end position="100"/>
    </location>
</feature>
<evidence type="ECO:0000256" key="7">
    <source>
        <dbReference type="ARBA" id="ARBA00049663"/>
    </source>
</evidence>
<sequence>MRQSFKRDTVHLTTTLAPWSSHDTQLILSCVLGLALIIVFISVLKLAPFLSILVGTFAAGFAAGLPLEAVASAFSKGAGALLGDVGIIIALGAMLGALMAESGAADRLVSTILKHSTPRTLPWMMALVALIIGLPLFFEVGLVMMVPIIFVMARRSQQPILRIAIPALAGMTTLHALLPPHPGPLIAVSALHADLGLTLGLGLIVAIPAVILAGPLYGIWLSKRMHVAEPEEMGKLFTAQQDTAEPPGFAISLITILLPVVLMLGRTVAKLLLHPETFLFDALNFLGEPLIALGLTVLFAVVALGWSRGMARDRVGGILRKSLPPIAALLLTIGAGGGLKQALVVAGISTTIGKIAVGAHMPLILLAWLIAVALRQATGSATVATTTTAGIVAPVVAGLSATHNSLMALAIGAGSVFFCHVNDAGFWMVREYFGLQLKQTVLVWSVLQTIVSVVGLALTLVLWGVLT</sequence>
<dbReference type="Pfam" id="PF02447">
    <property type="entry name" value="GntP_permease"/>
    <property type="match status" value="1"/>
</dbReference>
<dbReference type="InterPro" id="IPR003474">
    <property type="entry name" value="Glcn_transporter"/>
</dbReference>
<feature type="transmembrane region" description="Helical" evidence="8">
    <location>
        <begin position="355"/>
        <end position="374"/>
    </location>
</feature>
<reference evidence="9 10" key="1">
    <citation type="submission" date="2018-06" db="EMBL/GenBank/DDBJ databases">
        <title>Genomic Encyclopedia of Type Strains, Phase III (KMG-III): the genomes of soil and plant-associated and newly described type strains.</title>
        <authorList>
            <person name="Whitman W."/>
        </authorList>
    </citation>
    <scope>NUCLEOTIDE SEQUENCE [LARGE SCALE GENOMIC DNA]</scope>
    <source>
        <strain evidence="9 10">LMG 23644</strain>
    </source>
</reference>
<feature type="transmembrane region" description="Helical" evidence="8">
    <location>
        <begin position="441"/>
        <end position="466"/>
    </location>
</feature>
<feature type="transmembrane region" description="Helical" evidence="8">
    <location>
        <begin position="289"/>
        <end position="306"/>
    </location>
</feature>
<gene>
    <name evidence="9" type="ORF">BX591_11136</name>
</gene>
<evidence type="ECO:0000256" key="5">
    <source>
        <dbReference type="ARBA" id="ARBA00022989"/>
    </source>
</evidence>
<comment type="subcellular location">
    <subcellularLocation>
        <location evidence="1">Cell membrane</location>
        <topology evidence="1">Multi-pass membrane protein</topology>
    </subcellularLocation>
</comment>
<dbReference type="GO" id="GO:0015128">
    <property type="term" value="F:gluconate transmembrane transporter activity"/>
    <property type="evidence" value="ECO:0007669"/>
    <property type="project" value="InterPro"/>
</dbReference>
<evidence type="ECO:0000256" key="1">
    <source>
        <dbReference type="ARBA" id="ARBA00004651"/>
    </source>
</evidence>
<keyword evidence="5 8" id="KW-1133">Transmembrane helix</keyword>
<evidence type="ECO:0000313" key="10">
    <source>
        <dbReference type="Proteomes" id="UP000248918"/>
    </source>
</evidence>
<evidence type="ECO:0000256" key="3">
    <source>
        <dbReference type="ARBA" id="ARBA00022475"/>
    </source>
</evidence>
<proteinExistence type="inferred from homology"/>
<feature type="transmembrane region" description="Helical" evidence="8">
    <location>
        <begin position="381"/>
        <end position="401"/>
    </location>
</feature>
<keyword evidence="3" id="KW-1003">Cell membrane</keyword>
<feature type="transmembrane region" description="Helical" evidence="8">
    <location>
        <begin position="407"/>
        <end position="429"/>
    </location>
</feature>
<evidence type="ECO:0000256" key="8">
    <source>
        <dbReference type="SAM" id="Phobius"/>
    </source>
</evidence>
<feature type="transmembrane region" description="Helical" evidence="8">
    <location>
        <begin position="160"/>
        <end position="178"/>
    </location>
</feature>
<dbReference type="NCBIfam" id="TIGR00791">
    <property type="entry name" value="gntP"/>
    <property type="match status" value="1"/>
</dbReference>
<comment type="similarity">
    <text evidence="7">Belongs to the GntP permease family.</text>
</comment>
<feature type="transmembrane region" description="Helical" evidence="8">
    <location>
        <begin position="326"/>
        <end position="349"/>
    </location>
</feature>
<evidence type="ECO:0000256" key="6">
    <source>
        <dbReference type="ARBA" id="ARBA00023136"/>
    </source>
</evidence>
<protein>
    <submittedName>
        <fullName evidence="9">GntP family gluconate:H+ symporter</fullName>
    </submittedName>
</protein>
<accession>A0A329C3W2</accession>
<keyword evidence="2" id="KW-0813">Transport</keyword>
<name>A0A329C3W2_9BURK</name>
<evidence type="ECO:0000313" key="9">
    <source>
        <dbReference type="EMBL" id="RAS28757.1"/>
    </source>
</evidence>
<keyword evidence="4 8" id="KW-0812">Transmembrane</keyword>